<dbReference type="GO" id="GO:0005829">
    <property type="term" value="C:cytosol"/>
    <property type="evidence" value="ECO:0007669"/>
    <property type="project" value="TreeGrafter"/>
</dbReference>
<dbReference type="Gene3D" id="3.40.50.1010">
    <property type="entry name" value="5'-nuclease"/>
    <property type="match status" value="1"/>
</dbReference>
<evidence type="ECO:0000256" key="1">
    <source>
        <dbReference type="ARBA" id="ARBA00022741"/>
    </source>
</evidence>
<dbReference type="SMART" id="SM00670">
    <property type="entry name" value="PINc"/>
    <property type="match status" value="1"/>
</dbReference>
<dbReference type="CDD" id="cd09883">
    <property type="entry name" value="PIN_VapC_PhoHL-ATPase"/>
    <property type="match status" value="1"/>
</dbReference>
<dbReference type="GO" id="GO:0005524">
    <property type="term" value="F:ATP binding"/>
    <property type="evidence" value="ECO:0007669"/>
    <property type="project" value="UniProtKB-KW"/>
</dbReference>
<evidence type="ECO:0000256" key="3">
    <source>
        <dbReference type="ARBA" id="ARBA00046345"/>
    </source>
</evidence>
<evidence type="ECO:0000259" key="4">
    <source>
        <dbReference type="SMART" id="SM00670"/>
    </source>
</evidence>
<dbReference type="InterPro" id="IPR027417">
    <property type="entry name" value="P-loop_NTPase"/>
</dbReference>
<proteinExistence type="inferred from homology"/>
<accession>A0A6J6IP98</accession>
<sequence>MSSRPAVNAEIRTYVLDTSVLLSDPTALKSFAEHSVVLPLVVIKELEGKRHDPTLGFNARTVLRNLESLRQEPGADLRKGIVINEQGGTVRIEINHVDTSHLPDAIKAERSNDTRILSVAEGLRRDGHDVIVVSKDLPMRLLAAGALGIPAEEYRREQVEDSGYMGLVEIEAPREDIDDLYTHGFIDLFDHDLPVNTGVVLVSPSSSGLARVNVDKQLEQVRGDLEAFGIHGRSAEQRIALAHLLDPEIGVVSLGGSAGTGKSVLALAAALELVLERREAKRIVVFRPVFAVGGQEIGFLPGTEAEKMSPFSAATKDALEAIASEHVIDEIMDRGLLEVLPLTYVRGRTLVDTIVILDEAQNLERSTILTAISRLGKNSRVFLTHDVAQRDNLRVGRHDGIAAVVERLKGESLFAHVTLTKSERSPIAALATRLIDDGIL</sequence>
<comment type="similarity">
    <text evidence="3">In the N-terminal section; belongs to the PINc/VapC protein family.</text>
</comment>
<dbReference type="EMBL" id="CAEZWR010000037">
    <property type="protein sequence ID" value="CAB4659609.1"/>
    <property type="molecule type" value="Genomic_DNA"/>
</dbReference>
<dbReference type="PANTHER" id="PTHR30473">
    <property type="entry name" value="PROTEIN PHOH"/>
    <property type="match status" value="1"/>
</dbReference>
<name>A0A6J6IP98_9ZZZZ</name>
<organism evidence="5">
    <name type="scientific">freshwater metagenome</name>
    <dbReference type="NCBI Taxonomy" id="449393"/>
    <lineage>
        <taxon>unclassified sequences</taxon>
        <taxon>metagenomes</taxon>
        <taxon>ecological metagenomes</taxon>
    </lineage>
</organism>
<gene>
    <name evidence="5" type="ORF">UFOPK1908_01181</name>
    <name evidence="6" type="ORF">UFOPK2282_00448</name>
</gene>
<dbReference type="InterPro" id="IPR002716">
    <property type="entry name" value="PIN_dom"/>
</dbReference>
<dbReference type="EMBL" id="CAEZVB010000065">
    <property type="protein sequence ID" value="CAB4626133.1"/>
    <property type="molecule type" value="Genomic_DNA"/>
</dbReference>
<dbReference type="Pfam" id="PF02562">
    <property type="entry name" value="PhoH"/>
    <property type="match status" value="1"/>
</dbReference>
<dbReference type="SUPFAM" id="SSF52540">
    <property type="entry name" value="P-loop containing nucleoside triphosphate hydrolases"/>
    <property type="match status" value="1"/>
</dbReference>
<reference evidence="5" key="1">
    <citation type="submission" date="2020-05" db="EMBL/GenBank/DDBJ databases">
        <authorList>
            <person name="Chiriac C."/>
            <person name="Salcher M."/>
            <person name="Ghai R."/>
            <person name="Kavagutti S V."/>
        </authorList>
    </citation>
    <scope>NUCLEOTIDE SEQUENCE</scope>
</reference>
<feature type="domain" description="PIN" evidence="4">
    <location>
        <begin position="12"/>
        <end position="141"/>
    </location>
</feature>
<dbReference type="SUPFAM" id="SSF88723">
    <property type="entry name" value="PIN domain-like"/>
    <property type="match status" value="1"/>
</dbReference>
<keyword evidence="2" id="KW-0067">ATP-binding</keyword>
<protein>
    <submittedName>
        <fullName evidence="5">Unannotated protein</fullName>
    </submittedName>
</protein>
<evidence type="ECO:0000313" key="6">
    <source>
        <dbReference type="EMBL" id="CAB4659609.1"/>
    </source>
</evidence>
<dbReference type="InterPro" id="IPR029060">
    <property type="entry name" value="PIN-like_dom_sf"/>
</dbReference>
<keyword evidence="1" id="KW-0547">Nucleotide-binding</keyword>
<dbReference type="InterPro" id="IPR003714">
    <property type="entry name" value="PhoH"/>
</dbReference>
<dbReference type="AlphaFoldDB" id="A0A6J6IP98"/>
<dbReference type="Pfam" id="PF13638">
    <property type="entry name" value="PIN_4"/>
    <property type="match status" value="1"/>
</dbReference>
<dbReference type="Gene3D" id="3.40.50.300">
    <property type="entry name" value="P-loop containing nucleotide triphosphate hydrolases"/>
    <property type="match status" value="1"/>
</dbReference>
<evidence type="ECO:0000256" key="2">
    <source>
        <dbReference type="ARBA" id="ARBA00022840"/>
    </source>
</evidence>
<dbReference type="PANTHER" id="PTHR30473:SF2">
    <property type="entry name" value="PIN DOMAIN-CONTAINING PROTEIN"/>
    <property type="match status" value="1"/>
</dbReference>
<evidence type="ECO:0000313" key="5">
    <source>
        <dbReference type="EMBL" id="CAB4626133.1"/>
    </source>
</evidence>
<dbReference type="InterPro" id="IPR051451">
    <property type="entry name" value="PhoH2-like"/>
</dbReference>